<keyword evidence="2" id="KW-0449">Lipoprotein</keyword>
<name>A0ABM1ADT8_APLCA</name>
<gene>
    <name evidence="4" type="primary">LOC101855160</name>
</gene>
<evidence type="ECO:0000313" key="4">
    <source>
        <dbReference type="RefSeq" id="XP_012945776.2"/>
    </source>
</evidence>
<evidence type="ECO:0000256" key="2">
    <source>
        <dbReference type="RuleBase" id="RU363116"/>
    </source>
</evidence>
<dbReference type="Pfam" id="PF03803">
    <property type="entry name" value="Scramblase"/>
    <property type="match status" value="1"/>
</dbReference>
<sequence>MSSNFAFGLQLGLFSSSDKASMATVHPGPDPVLPSTAPPPYDYVQGGVPNFGLAQPQQQTAPVVWVTPQGPDSLSLLSGVDTCFLEQQLDLMQAMTMMDLPNRYKVCNEDEQQLFFLEEVNAGSIRRDRGFNVVAKDSYGQKVFSISRDSRPCSYCFFCCACIDCCKSEAKIEIGGKTAGKLKQKWSVRDAKFDLEDDDGKELFDISGHMECCSMKTEYKIEPKHGSGDGVIKKMGEGPSMGNNKFKIKCE</sequence>
<comment type="similarity">
    <text evidence="1 2">Belongs to the phospholipid scramblase family.</text>
</comment>
<dbReference type="RefSeq" id="XP_012945776.2">
    <property type="nucleotide sequence ID" value="XM_013090322.2"/>
</dbReference>
<comment type="cofactor">
    <cofactor evidence="2">
        <name>Ca(2+)</name>
        <dbReference type="ChEBI" id="CHEBI:29108"/>
    </cofactor>
</comment>
<reference evidence="4" key="1">
    <citation type="submission" date="2025-08" db="UniProtKB">
        <authorList>
            <consortium name="RefSeq"/>
        </authorList>
    </citation>
    <scope>IDENTIFICATION</scope>
</reference>
<dbReference type="Proteomes" id="UP000694888">
    <property type="component" value="Unplaced"/>
</dbReference>
<dbReference type="InterPro" id="IPR005552">
    <property type="entry name" value="Scramblase"/>
</dbReference>
<organism evidence="3 4">
    <name type="scientific">Aplysia californica</name>
    <name type="common">California sea hare</name>
    <dbReference type="NCBI Taxonomy" id="6500"/>
    <lineage>
        <taxon>Eukaryota</taxon>
        <taxon>Metazoa</taxon>
        <taxon>Spiralia</taxon>
        <taxon>Lophotrochozoa</taxon>
        <taxon>Mollusca</taxon>
        <taxon>Gastropoda</taxon>
        <taxon>Heterobranchia</taxon>
        <taxon>Euthyneura</taxon>
        <taxon>Tectipleura</taxon>
        <taxon>Aplysiida</taxon>
        <taxon>Aplysioidea</taxon>
        <taxon>Aplysiidae</taxon>
        <taxon>Aplysia</taxon>
    </lineage>
</organism>
<keyword evidence="3" id="KW-1185">Reference proteome</keyword>
<comment type="function">
    <text evidence="2">May mediate accelerated ATP-independent bidirectional transbilayer migration of phospholipids upon binding calcium ions that results in a loss of phospholipid asymmetry in the plasma membrane.</text>
</comment>
<protein>
    <recommendedName>
        <fullName evidence="2">Phospholipid scramblase</fullName>
    </recommendedName>
</protein>
<accession>A0ABM1ADT8</accession>
<dbReference type="GeneID" id="101855160"/>
<keyword evidence="2" id="KW-0564">Palmitate</keyword>
<dbReference type="PANTHER" id="PTHR23248">
    <property type="entry name" value="PHOSPHOLIPID SCRAMBLASE-RELATED"/>
    <property type="match status" value="1"/>
</dbReference>
<evidence type="ECO:0000256" key="1">
    <source>
        <dbReference type="ARBA" id="ARBA00005350"/>
    </source>
</evidence>
<evidence type="ECO:0000313" key="3">
    <source>
        <dbReference type="Proteomes" id="UP000694888"/>
    </source>
</evidence>
<proteinExistence type="inferred from homology"/>
<dbReference type="PANTHER" id="PTHR23248:SF9">
    <property type="entry name" value="PHOSPHOLIPID SCRAMBLASE"/>
    <property type="match status" value="1"/>
</dbReference>
<keyword evidence="2" id="KW-0106">Calcium</keyword>